<dbReference type="PANTHER" id="PTHR48070">
    <property type="entry name" value="ESTERASE OVCA2"/>
    <property type="match status" value="1"/>
</dbReference>
<dbReference type="Proteomes" id="UP000191500">
    <property type="component" value="Unassembled WGS sequence"/>
</dbReference>
<dbReference type="PANTHER" id="PTHR48070:SF6">
    <property type="entry name" value="ESTERASE OVCA2"/>
    <property type="match status" value="1"/>
</dbReference>
<keyword evidence="1" id="KW-0378">Hydrolase</keyword>
<evidence type="ECO:0000259" key="2">
    <source>
        <dbReference type="Pfam" id="PF03959"/>
    </source>
</evidence>
<evidence type="ECO:0000256" key="1">
    <source>
        <dbReference type="ARBA" id="ARBA00022801"/>
    </source>
</evidence>
<dbReference type="GO" id="GO:0019748">
    <property type="term" value="P:secondary metabolic process"/>
    <property type="evidence" value="ECO:0007669"/>
    <property type="project" value="TreeGrafter"/>
</dbReference>
<dbReference type="Pfam" id="PF03959">
    <property type="entry name" value="FSH1"/>
    <property type="match status" value="1"/>
</dbReference>
<protein>
    <recommendedName>
        <fullName evidence="2">Serine hydrolase domain-containing protein</fullName>
    </recommendedName>
</protein>
<dbReference type="InterPro" id="IPR029058">
    <property type="entry name" value="AB_hydrolase_fold"/>
</dbReference>
<feature type="domain" description="Serine hydrolase" evidence="2">
    <location>
        <begin position="2"/>
        <end position="128"/>
    </location>
</feature>
<proteinExistence type="predicted"/>
<sequence>MRFLCLHSRGTCSKIFQMQTARICEVLDDHEFVFVDGSVPTEPSDGADVVTDEFYGYIPDTITEVSQCRDLLAGLVNFVESNGPFDGVMGFSEGGIMAAMLLIEDARHPFAGFKCGIVFSAALPLDPDVVRTGVLRCIDPEIDGVLLHIPTTLIVEENLVRLRGRSPLASLWCQDDAQEALVRICDERLREVVRHDLGHQVPGSKSMEGFLETLKAIERTIERAFDLSSASSTSREGATSRV</sequence>
<organism evidence="3 4">
    <name type="scientific">Penicillium coprophilum</name>
    <dbReference type="NCBI Taxonomy" id="36646"/>
    <lineage>
        <taxon>Eukaryota</taxon>
        <taxon>Fungi</taxon>
        <taxon>Dikarya</taxon>
        <taxon>Ascomycota</taxon>
        <taxon>Pezizomycotina</taxon>
        <taxon>Eurotiomycetes</taxon>
        <taxon>Eurotiomycetidae</taxon>
        <taxon>Eurotiales</taxon>
        <taxon>Aspergillaceae</taxon>
        <taxon>Penicillium</taxon>
    </lineage>
</organism>
<dbReference type="STRING" id="36646.A0A1V6U8W8"/>
<dbReference type="AlphaFoldDB" id="A0A1V6U8W8"/>
<accession>A0A1V6U8W8</accession>
<gene>
    <name evidence="3" type="ORF">PENCOP_c015G08415</name>
</gene>
<dbReference type="EMBL" id="MDDG01000015">
    <property type="protein sequence ID" value="OQE34917.1"/>
    <property type="molecule type" value="Genomic_DNA"/>
</dbReference>
<dbReference type="SUPFAM" id="SSF53474">
    <property type="entry name" value="alpha/beta-Hydrolases"/>
    <property type="match status" value="1"/>
</dbReference>
<dbReference type="InterPro" id="IPR050593">
    <property type="entry name" value="LovG"/>
</dbReference>
<dbReference type="GO" id="GO:0005737">
    <property type="term" value="C:cytoplasm"/>
    <property type="evidence" value="ECO:0007669"/>
    <property type="project" value="TreeGrafter"/>
</dbReference>
<reference evidence="4" key="1">
    <citation type="journal article" date="2017" name="Nat. Microbiol.">
        <title>Global analysis of biosynthetic gene clusters reveals vast potential of secondary metabolite production in Penicillium species.</title>
        <authorList>
            <person name="Nielsen J.C."/>
            <person name="Grijseels S."/>
            <person name="Prigent S."/>
            <person name="Ji B."/>
            <person name="Dainat J."/>
            <person name="Nielsen K.F."/>
            <person name="Frisvad J.C."/>
            <person name="Workman M."/>
            <person name="Nielsen J."/>
        </authorList>
    </citation>
    <scope>NUCLEOTIDE SEQUENCE [LARGE SCALE GENOMIC DNA]</scope>
    <source>
        <strain evidence="4">IBT 31321</strain>
    </source>
</reference>
<dbReference type="GO" id="GO:0072330">
    <property type="term" value="P:monocarboxylic acid biosynthetic process"/>
    <property type="evidence" value="ECO:0007669"/>
    <property type="project" value="UniProtKB-ARBA"/>
</dbReference>
<evidence type="ECO:0000313" key="4">
    <source>
        <dbReference type="Proteomes" id="UP000191500"/>
    </source>
</evidence>
<keyword evidence="4" id="KW-1185">Reference proteome</keyword>
<dbReference type="Gene3D" id="3.40.50.1820">
    <property type="entry name" value="alpha/beta hydrolase"/>
    <property type="match status" value="1"/>
</dbReference>
<evidence type="ECO:0000313" key="3">
    <source>
        <dbReference type="EMBL" id="OQE34917.1"/>
    </source>
</evidence>
<comment type="caution">
    <text evidence="3">The sequence shown here is derived from an EMBL/GenBank/DDBJ whole genome shotgun (WGS) entry which is preliminary data.</text>
</comment>
<name>A0A1V6U8W8_9EURO</name>
<dbReference type="InterPro" id="IPR005645">
    <property type="entry name" value="FSH-like_dom"/>
</dbReference>
<dbReference type="GO" id="GO:0005634">
    <property type="term" value="C:nucleus"/>
    <property type="evidence" value="ECO:0007669"/>
    <property type="project" value="TreeGrafter"/>
</dbReference>
<dbReference type="GO" id="GO:0017000">
    <property type="term" value="P:antibiotic biosynthetic process"/>
    <property type="evidence" value="ECO:0007669"/>
    <property type="project" value="UniProtKB-ARBA"/>
</dbReference>
<dbReference type="GO" id="GO:0016787">
    <property type="term" value="F:hydrolase activity"/>
    <property type="evidence" value="ECO:0007669"/>
    <property type="project" value="UniProtKB-KW"/>
</dbReference>